<proteinExistence type="predicted"/>
<feature type="transmembrane region" description="Helical" evidence="11">
    <location>
        <begin position="12"/>
        <end position="29"/>
    </location>
</feature>
<dbReference type="GO" id="GO:0005267">
    <property type="term" value="F:potassium channel activity"/>
    <property type="evidence" value="ECO:0007669"/>
    <property type="project" value="UniProtKB-KW"/>
</dbReference>
<dbReference type="EMBL" id="SMKZ01000059">
    <property type="protein sequence ID" value="TDD99116.1"/>
    <property type="molecule type" value="Genomic_DNA"/>
</dbReference>
<evidence type="ECO:0000256" key="3">
    <source>
        <dbReference type="ARBA" id="ARBA00022538"/>
    </source>
</evidence>
<evidence type="ECO:0000313" key="13">
    <source>
        <dbReference type="EMBL" id="TDD99116.1"/>
    </source>
</evidence>
<gene>
    <name evidence="13" type="ORF">E1269_27285</name>
</gene>
<evidence type="ECO:0000256" key="8">
    <source>
        <dbReference type="ARBA" id="ARBA00023065"/>
    </source>
</evidence>
<evidence type="ECO:0000256" key="11">
    <source>
        <dbReference type="SAM" id="Phobius"/>
    </source>
</evidence>
<evidence type="ECO:0000256" key="9">
    <source>
        <dbReference type="ARBA" id="ARBA00023136"/>
    </source>
</evidence>
<evidence type="ECO:0000256" key="6">
    <source>
        <dbReference type="ARBA" id="ARBA00022958"/>
    </source>
</evidence>
<accession>A0A4R5CJ05</accession>
<protein>
    <submittedName>
        <fullName evidence="13">Two pore domain potassium channel family protein</fullName>
    </submittedName>
</protein>
<dbReference type="InterPro" id="IPR013099">
    <property type="entry name" value="K_chnl_dom"/>
</dbReference>
<keyword evidence="9 11" id="KW-0472">Membrane</keyword>
<keyword evidence="14" id="KW-1185">Reference proteome</keyword>
<dbReference type="RefSeq" id="WP_131900560.1">
    <property type="nucleotide sequence ID" value="NZ_SMKZ01000059.1"/>
</dbReference>
<dbReference type="Pfam" id="PF07885">
    <property type="entry name" value="Ion_trans_2"/>
    <property type="match status" value="1"/>
</dbReference>
<evidence type="ECO:0000256" key="2">
    <source>
        <dbReference type="ARBA" id="ARBA00022448"/>
    </source>
</evidence>
<dbReference type="PRINTS" id="PR00169">
    <property type="entry name" value="KCHANNEL"/>
</dbReference>
<dbReference type="SUPFAM" id="SSF81324">
    <property type="entry name" value="Voltage-gated potassium channels"/>
    <property type="match status" value="1"/>
</dbReference>
<evidence type="ECO:0000259" key="12">
    <source>
        <dbReference type="Pfam" id="PF07885"/>
    </source>
</evidence>
<keyword evidence="8" id="KW-0406">Ion transport</keyword>
<dbReference type="OrthoDB" id="9799090at2"/>
<evidence type="ECO:0000256" key="5">
    <source>
        <dbReference type="ARBA" id="ARBA00022826"/>
    </source>
</evidence>
<feature type="transmembrane region" description="Helical" evidence="11">
    <location>
        <begin position="41"/>
        <end position="61"/>
    </location>
</feature>
<keyword evidence="5" id="KW-0631">Potassium channel</keyword>
<dbReference type="Proteomes" id="UP000294739">
    <property type="component" value="Unassembled WGS sequence"/>
</dbReference>
<feature type="domain" description="Potassium channel" evidence="12">
    <location>
        <begin position="83"/>
        <end position="162"/>
    </location>
</feature>
<keyword evidence="6" id="KW-0630">Potassium</keyword>
<feature type="transmembrane region" description="Helical" evidence="11">
    <location>
        <begin position="73"/>
        <end position="94"/>
    </location>
</feature>
<dbReference type="InParanoid" id="A0A4R5CJ05"/>
<name>A0A4R5CJ05_9ACTN</name>
<sequence>MEPNRRRIAAHVLRSVATLACALLVYYGLPLRGFDHPSAAAGLILLAAGIAGLVCLAALQVRRFVARPEDTGLRVASLLSVLYVVVVFFAAAYYLIERTDPAQFDGLDTRTDSLYFVVVTLGTVGYGDVHAAGQVARAATMMQIVFDLVVIGALFAVMSSQIARRLDRARVQRDAAGTDR</sequence>
<evidence type="ECO:0000256" key="1">
    <source>
        <dbReference type="ARBA" id="ARBA00004141"/>
    </source>
</evidence>
<keyword evidence="10 13" id="KW-0407">Ion channel</keyword>
<evidence type="ECO:0000256" key="4">
    <source>
        <dbReference type="ARBA" id="ARBA00022692"/>
    </source>
</evidence>
<keyword evidence="3" id="KW-0633">Potassium transport</keyword>
<keyword evidence="4 11" id="KW-0812">Transmembrane</keyword>
<organism evidence="13 14">
    <name type="scientific">Jiangella asiatica</name>
    <dbReference type="NCBI Taxonomy" id="2530372"/>
    <lineage>
        <taxon>Bacteria</taxon>
        <taxon>Bacillati</taxon>
        <taxon>Actinomycetota</taxon>
        <taxon>Actinomycetes</taxon>
        <taxon>Jiangellales</taxon>
        <taxon>Jiangellaceae</taxon>
        <taxon>Jiangella</taxon>
    </lineage>
</organism>
<comment type="subcellular location">
    <subcellularLocation>
        <location evidence="1">Membrane</location>
        <topology evidence="1">Multi-pass membrane protein</topology>
    </subcellularLocation>
</comment>
<dbReference type="GO" id="GO:0016020">
    <property type="term" value="C:membrane"/>
    <property type="evidence" value="ECO:0007669"/>
    <property type="project" value="UniProtKB-SubCell"/>
</dbReference>
<keyword evidence="2" id="KW-0813">Transport</keyword>
<dbReference type="AlphaFoldDB" id="A0A4R5CJ05"/>
<feature type="transmembrane region" description="Helical" evidence="11">
    <location>
        <begin position="144"/>
        <end position="163"/>
    </location>
</feature>
<keyword evidence="7 11" id="KW-1133">Transmembrane helix</keyword>
<dbReference type="PANTHER" id="PTHR10027:SF10">
    <property type="entry name" value="SLOWPOKE 2, ISOFORM D"/>
    <property type="match status" value="1"/>
</dbReference>
<dbReference type="InterPro" id="IPR047871">
    <property type="entry name" value="K_chnl_Slo-like"/>
</dbReference>
<dbReference type="Gene3D" id="1.10.287.70">
    <property type="match status" value="1"/>
</dbReference>
<evidence type="ECO:0000313" key="14">
    <source>
        <dbReference type="Proteomes" id="UP000294739"/>
    </source>
</evidence>
<comment type="caution">
    <text evidence="13">The sequence shown here is derived from an EMBL/GenBank/DDBJ whole genome shotgun (WGS) entry which is preliminary data.</text>
</comment>
<evidence type="ECO:0000256" key="10">
    <source>
        <dbReference type="ARBA" id="ARBA00023303"/>
    </source>
</evidence>
<evidence type="ECO:0000256" key="7">
    <source>
        <dbReference type="ARBA" id="ARBA00022989"/>
    </source>
</evidence>
<reference evidence="13 14" key="1">
    <citation type="submission" date="2019-03" db="EMBL/GenBank/DDBJ databases">
        <title>Draft genome sequences of novel Actinobacteria.</title>
        <authorList>
            <person name="Sahin N."/>
            <person name="Ay H."/>
            <person name="Saygin H."/>
        </authorList>
    </citation>
    <scope>NUCLEOTIDE SEQUENCE [LARGE SCALE GENOMIC DNA]</scope>
    <source>
        <strain evidence="13 14">5K138</strain>
    </source>
</reference>
<dbReference type="PANTHER" id="PTHR10027">
    <property type="entry name" value="CALCIUM-ACTIVATED POTASSIUM CHANNEL ALPHA CHAIN"/>
    <property type="match status" value="1"/>
</dbReference>